<keyword evidence="6" id="KW-0654">Proteoglycan</keyword>
<evidence type="ECO:0000256" key="4">
    <source>
        <dbReference type="ARBA" id="ARBA00022729"/>
    </source>
</evidence>
<feature type="signal peptide" evidence="18">
    <location>
        <begin position="1"/>
        <end position="19"/>
    </location>
</feature>
<feature type="domain" description="Ig-like" evidence="19">
    <location>
        <begin position="116"/>
        <end position="204"/>
    </location>
</feature>
<dbReference type="InterPro" id="IPR013783">
    <property type="entry name" value="Ig-like_fold"/>
</dbReference>
<evidence type="ECO:0000256" key="8">
    <source>
        <dbReference type="ARBA" id="ARBA00023136"/>
    </source>
</evidence>
<dbReference type="Pfam" id="PF00041">
    <property type="entry name" value="fn3"/>
    <property type="match status" value="2"/>
</dbReference>
<name>A0A8S9XUD0_APOLU</name>
<keyword evidence="10" id="KW-0325">Glycoprotein</keyword>
<evidence type="ECO:0000259" key="19">
    <source>
        <dbReference type="PROSITE" id="PS50835"/>
    </source>
</evidence>
<feature type="compositionally biased region" description="Basic and acidic residues" evidence="16">
    <location>
        <begin position="795"/>
        <end position="810"/>
    </location>
</feature>
<keyword evidence="2" id="KW-0358">Heparin-binding</keyword>
<evidence type="ECO:0000256" key="17">
    <source>
        <dbReference type="SAM" id="Phobius"/>
    </source>
</evidence>
<protein>
    <recommendedName>
        <fullName evidence="15">Interference hedgehog</fullName>
    </recommendedName>
</protein>
<keyword evidence="9" id="KW-1015">Disulfide bond</keyword>
<evidence type="ECO:0000256" key="14">
    <source>
        <dbReference type="ARBA" id="ARBA00038530"/>
    </source>
</evidence>
<evidence type="ECO:0000256" key="13">
    <source>
        <dbReference type="ARBA" id="ARBA00038144"/>
    </source>
</evidence>
<comment type="function">
    <text evidence="12">Mediates response to the active Hedgehog (Hh) protein signal in embryos, functioning upstream or at the level of patched (ptc).</text>
</comment>
<dbReference type="InterPro" id="IPR036116">
    <property type="entry name" value="FN3_sf"/>
</dbReference>
<dbReference type="GO" id="GO:0007411">
    <property type="term" value="P:axon guidance"/>
    <property type="evidence" value="ECO:0007669"/>
    <property type="project" value="TreeGrafter"/>
</dbReference>
<feature type="region of interest" description="Disordered" evidence="16">
    <location>
        <begin position="409"/>
        <end position="459"/>
    </location>
</feature>
<comment type="subunit">
    <text evidence="14">Homodimer. Heterotetramer; 2 iHog chains bind 2 hh chains when facilitated by heparin, heparin is required to promote high-affinity interactions between hh and iHog.</text>
</comment>
<dbReference type="SUPFAM" id="SSF49265">
    <property type="entry name" value="Fibronectin type III"/>
    <property type="match status" value="1"/>
</dbReference>
<dbReference type="Proteomes" id="UP000466442">
    <property type="component" value="Unassembled WGS sequence"/>
</dbReference>
<keyword evidence="22" id="KW-1185">Reference proteome</keyword>
<dbReference type="GO" id="GO:0030424">
    <property type="term" value="C:axon"/>
    <property type="evidence" value="ECO:0007669"/>
    <property type="project" value="TreeGrafter"/>
</dbReference>
<feature type="region of interest" description="Disordered" evidence="16">
    <location>
        <begin position="787"/>
        <end position="828"/>
    </location>
</feature>
<organism evidence="21 22">
    <name type="scientific">Apolygus lucorum</name>
    <name type="common">Small green plant bug</name>
    <name type="synonym">Lygocoris lucorum</name>
    <dbReference type="NCBI Taxonomy" id="248454"/>
    <lineage>
        <taxon>Eukaryota</taxon>
        <taxon>Metazoa</taxon>
        <taxon>Ecdysozoa</taxon>
        <taxon>Arthropoda</taxon>
        <taxon>Hexapoda</taxon>
        <taxon>Insecta</taxon>
        <taxon>Pterygota</taxon>
        <taxon>Neoptera</taxon>
        <taxon>Paraneoptera</taxon>
        <taxon>Hemiptera</taxon>
        <taxon>Heteroptera</taxon>
        <taxon>Panheteroptera</taxon>
        <taxon>Cimicomorpha</taxon>
        <taxon>Miridae</taxon>
        <taxon>Mirini</taxon>
        <taxon>Apolygus</taxon>
    </lineage>
</organism>
<dbReference type="InterPro" id="IPR003598">
    <property type="entry name" value="Ig_sub2"/>
</dbReference>
<evidence type="ECO:0000256" key="6">
    <source>
        <dbReference type="ARBA" id="ARBA00022974"/>
    </source>
</evidence>
<feature type="domain" description="Ig-like" evidence="19">
    <location>
        <begin position="306"/>
        <end position="392"/>
    </location>
</feature>
<comment type="caution">
    <text evidence="21">The sequence shown here is derived from an EMBL/GenBank/DDBJ whole genome shotgun (WGS) entry which is preliminary data.</text>
</comment>
<feature type="compositionally biased region" description="Basic residues" evidence="16">
    <location>
        <begin position="811"/>
        <end position="821"/>
    </location>
</feature>
<dbReference type="InterPro" id="IPR003961">
    <property type="entry name" value="FN3_dom"/>
</dbReference>
<evidence type="ECO:0000256" key="10">
    <source>
        <dbReference type="ARBA" id="ARBA00023180"/>
    </source>
</evidence>
<evidence type="ECO:0000256" key="11">
    <source>
        <dbReference type="ARBA" id="ARBA00023319"/>
    </source>
</evidence>
<dbReference type="SMART" id="SM00060">
    <property type="entry name" value="FN3"/>
    <property type="match status" value="2"/>
</dbReference>
<dbReference type="InterPro" id="IPR036179">
    <property type="entry name" value="Ig-like_dom_sf"/>
</dbReference>
<accession>A0A8S9XUD0</accession>
<dbReference type="PROSITE" id="PS50835">
    <property type="entry name" value="IG_LIKE"/>
    <property type="match status" value="4"/>
</dbReference>
<evidence type="ECO:0000256" key="12">
    <source>
        <dbReference type="ARBA" id="ARBA00037573"/>
    </source>
</evidence>
<dbReference type="EMBL" id="WIXP02000004">
    <property type="protein sequence ID" value="KAF6212537.1"/>
    <property type="molecule type" value="Genomic_DNA"/>
</dbReference>
<comment type="similarity">
    <text evidence="13">Belongs to the immunoglobulin superfamily. IHOG family.</text>
</comment>
<dbReference type="AlphaFoldDB" id="A0A8S9XUD0"/>
<keyword evidence="4 18" id="KW-0732">Signal</keyword>
<keyword evidence="11" id="KW-0393">Immunoglobulin domain</keyword>
<comment type="subcellular location">
    <subcellularLocation>
        <location evidence="1">Membrane</location>
        <topology evidence="1">Single-pass type I membrane protein</topology>
    </subcellularLocation>
</comment>
<evidence type="ECO:0000313" key="22">
    <source>
        <dbReference type="Proteomes" id="UP000466442"/>
    </source>
</evidence>
<dbReference type="GO" id="GO:0098609">
    <property type="term" value="P:cell-cell adhesion"/>
    <property type="evidence" value="ECO:0007669"/>
    <property type="project" value="TreeGrafter"/>
</dbReference>
<dbReference type="SMART" id="SM00409">
    <property type="entry name" value="IG"/>
    <property type="match status" value="4"/>
</dbReference>
<keyword evidence="8 17" id="KW-0472">Membrane</keyword>
<dbReference type="SMART" id="SM00408">
    <property type="entry name" value="IGc2"/>
    <property type="match status" value="4"/>
</dbReference>
<dbReference type="InterPro" id="IPR007110">
    <property type="entry name" value="Ig-like_dom"/>
</dbReference>
<evidence type="ECO:0000256" key="15">
    <source>
        <dbReference type="ARBA" id="ARBA00041099"/>
    </source>
</evidence>
<evidence type="ECO:0000256" key="18">
    <source>
        <dbReference type="SAM" id="SignalP"/>
    </source>
</evidence>
<feature type="domain" description="Fibronectin type-III" evidence="20">
    <location>
        <begin position="560"/>
        <end position="654"/>
    </location>
</feature>
<dbReference type="PROSITE" id="PS50853">
    <property type="entry name" value="FN3"/>
    <property type="match status" value="2"/>
</dbReference>
<evidence type="ECO:0000256" key="2">
    <source>
        <dbReference type="ARBA" id="ARBA00022674"/>
    </source>
</evidence>
<evidence type="ECO:0000256" key="7">
    <source>
        <dbReference type="ARBA" id="ARBA00022989"/>
    </source>
</evidence>
<keyword evidence="5" id="KW-0677">Repeat</keyword>
<feature type="domain" description="Fibronectin type-III" evidence="20">
    <location>
        <begin position="453"/>
        <end position="552"/>
    </location>
</feature>
<dbReference type="SUPFAM" id="SSF48726">
    <property type="entry name" value="Immunoglobulin"/>
    <property type="match status" value="4"/>
</dbReference>
<feature type="chain" id="PRO_5035811554" description="Interference hedgehog" evidence="18">
    <location>
        <begin position="20"/>
        <end position="828"/>
    </location>
</feature>
<proteinExistence type="inferred from homology"/>
<evidence type="ECO:0000256" key="9">
    <source>
        <dbReference type="ARBA" id="ARBA00023157"/>
    </source>
</evidence>
<dbReference type="OrthoDB" id="9998697at2759"/>
<sequence length="828" mass="91100">MADFGVLQILLALVSSACADLGLHFIRSPEPIVAPVGDDVVFECSLNVPAEAVRWRHNGIYLPSDHPTAPRPSPTSRHLVKFNDEKQEGDYQCVAWFGASALASTPAKLTLAQLQPFLYQPPRQYTVTEGNNIVINCPPPVSKPAAIITYRRNNVQLAADSSTILPTTGSLLLQNVTEKDNGEYTCSATNYITGLIIDSPLKVTVNVVKPTEKSPPRFLYATQSKYSIQAGQNVSLECSGVGTPPPNVTWRRTIEPLPKDRAELQPGALRLYDVQPSDSGNYLCELSNGAPPMVAHLVELEVQVPPVVTKGPHNQVVGERTDTELSCEATGAPTPNITWLLNGARVDDDSHMKTEGGKLHIKDIQKRHAGIYQCFAANVVGVTYGSAIIQVSPLQVTAPVANGYGLDVDESETEESSEGAPVSLPPGRGNHKKDHTRKGKRGRKDKKHKAMIPPNRPNITRLTDKSVMVRWTVPPNNGLPIQFFKVQFQDLDASVTRWMTSNEDIQPHIRSYEVDGLITDHHYRFRIAAVYTNNDNKLGRSSTKFHLQKGSPHRKTPLDPPTLTETEAVSSSEIKIHWEYLNSVLVPVDGFYVYYRPRSSAADYAKATVEGHNARSFVVTHLQPDTMYEIKMQSFTVGEASQFSTIFTEKTLRLPNATDAPPPDILPPTMPSEKISHGQLYLVLGAVIAGLALLLTLAGAICICYRRSSSLEDHNGAESCDKSGAVEPGLTIQQLEPVTMNGFAHNGKVNGRVGNGFHPRSMNITNNPLADTDHRKNVMELTYMTSQNNNCSSEGRSDIEDERHELELSKRRGSWRGPRHSRTGENYV</sequence>
<feature type="transmembrane region" description="Helical" evidence="17">
    <location>
        <begin position="680"/>
        <end position="705"/>
    </location>
</feature>
<evidence type="ECO:0000256" key="3">
    <source>
        <dbReference type="ARBA" id="ARBA00022692"/>
    </source>
</evidence>
<dbReference type="GO" id="GO:0005886">
    <property type="term" value="C:plasma membrane"/>
    <property type="evidence" value="ECO:0007669"/>
    <property type="project" value="TreeGrafter"/>
</dbReference>
<dbReference type="PANTHER" id="PTHR44170">
    <property type="entry name" value="PROTEIN SIDEKICK"/>
    <property type="match status" value="1"/>
</dbReference>
<dbReference type="Pfam" id="PF13927">
    <property type="entry name" value="Ig_3"/>
    <property type="match status" value="3"/>
</dbReference>
<feature type="compositionally biased region" description="Basic residues" evidence="16">
    <location>
        <begin position="429"/>
        <end position="450"/>
    </location>
</feature>
<reference evidence="21" key="1">
    <citation type="journal article" date="2021" name="Mol. Ecol. Resour.">
        <title>Apolygus lucorum genome provides insights into omnivorousness and mesophyll feeding.</title>
        <authorList>
            <person name="Liu Y."/>
            <person name="Liu H."/>
            <person name="Wang H."/>
            <person name="Huang T."/>
            <person name="Liu B."/>
            <person name="Yang B."/>
            <person name="Yin L."/>
            <person name="Li B."/>
            <person name="Zhang Y."/>
            <person name="Zhang S."/>
            <person name="Jiang F."/>
            <person name="Zhang X."/>
            <person name="Ren Y."/>
            <person name="Wang B."/>
            <person name="Wang S."/>
            <person name="Lu Y."/>
            <person name="Wu K."/>
            <person name="Fan W."/>
            <person name="Wang G."/>
        </authorList>
    </citation>
    <scope>NUCLEOTIDE SEQUENCE</scope>
    <source>
        <strain evidence="21">12Hb</strain>
    </source>
</reference>
<dbReference type="InterPro" id="IPR003599">
    <property type="entry name" value="Ig_sub"/>
</dbReference>
<dbReference type="CDD" id="cd00063">
    <property type="entry name" value="FN3"/>
    <property type="match status" value="2"/>
</dbReference>
<evidence type="ECO:0000313" key="21">
    <source>
        <dbReference type="EMBL" id="KAF6212537.1"/>
    </source>
</evidence>
<dbReference type="PANTHER" id="PTHR44170:SF33">
    <property type="entry name" value="BROTHER OF IHOG, ISOFORM G-RELATED"/>
    <property type="match status" value="1"/>
</dbReference>
<dbReference type="GO" id="GO:0008201">
    <property type="term" value="F:heparin binding"/>
    <property type="evidence" value="ECO:0007669"/>
    <property type="project" value="UniProtKB-KW"/>
</dbReference>
<evidence type="ECO:0000259" key="20">
    <source>
        <dbReference type="PROSITE" id="PS50853"/>
    </source>
</evidence>
<dbReference type="Gene3D" id="2.60.40.10">
    <property type="entry name" value="Immunoglobulins"/>
    <property type="match status" value="6"/>
</dbReference>
<feature type="domain" description="Ig-like" evidence="19">
    <location>
        <begin position="216"/>
        <end position="301"/>
    </location>
</feature>
<evidence type="ECO:0000256" key="5">
    <source>
        <dbReference type="ARBA" id="ARBA00022737"/>
    </source>
</evidence>
<keyword evidence="7 17" id="KW-1133">Transmembrane helix</keyword>
<evidence type="ECO:0000256" key="16">
    <source>
        <dbReference type="SAM" id="MobiDB-lite"/>
    </source>
</evidence>
<evidence type="ECO:0000256" key="1">
    <source>
        <dbReference type="ARBA" id="ARBA00004479"/>
    </source>
</evidence>
<feature type="domain" description="Ig-like" evidence="19">
    <location>
        <begin position="37"/>
        <end position="110"/>
    </location>
</feature>
<gene>
    <name evidence="21" type="ORF">GE061_013062</name>
</gene>
<dbReference type="FunFam" id="2.60.40.10:FF:000008">
    <property type="entry name" value="roundabout homolog 2 isoform X2"/>
    <property type="match status" value="1"/>
</dbReference>
<keyword evidence="3 17" id="KW-0812">Transmembrane</keyword>